<dbReference type="Proteomes" id="UP000199065">
    <property type="component" value="Unassembled WGS sequence"/>
</dbReference>
<name>A0A1I2PPV9_9CORY</name>
<dbReference type="STRING" id="185761.SAMN05660282_00140"/>
<dbReference type="PANTHER" id="PTHR33428:SF14">
    <property type="entry name" value="CARBOXYLESTERASE TYPE B DOMAIN-CONTAINING PROTEIN"/>
    <property type="match status" value="1"/>
</dbReference>
<keyword evidence="3" id="KW-1185">Reference proteome</keyword>
<evidence type="ECO:0000259" key="1">
    <source>
        <dbReference type="Pfam" id="PF12740"/>
    </source>
</evidence>
<feature type="domain" description="PET hydrolase/cutinase-like" evidence="1">
    <location>
        <begin position="23"/>
        <end position="180"/>
    </location>
</feature>
<gene>
    <name evidence="2" type="ORF">SAMN05660282_00140</name>
</gene>
<dbReference type="Gene3D" id="3.40.50.1820">
    <property type="entry name" value="alpha/beta hydrolase"/>
    <property type="match status" value="1"/>
</dbReference>
<accession>A0A1I2PPV9</accession>
<keyword evidence="2" id="KW-0378">Hydrolase</keyword>
<proteinExistence type="predicted"/>
<dbReference type="InterPro" id="IPR029058">
    <property type="entry name" value="AB_hydrolase_fold"/>
</dbReference>
<sequence length="289" mass="29928">MASTILGNVSENLKKHLGKLSKRGPHRVLVGDLSYAGLAGKAYTPAEGDGIPAVAFGHDWMKDISKYHGTLRHLASWGIAVAAPNTETGFVPDHGGLAADLETCLQILAGVKLGAGKAVVAPGKLGVVGHGMGGGAAILTAVDNPKVNCVAALYPAVTTPSAELAARHVDIPGLIIGSGKSQLLDAGNPAKIAHNWKGDVAYREIAKGTQQGFSEDTMFKLLSGIGGPQSKYIEIARGLVTGFLLHQLNQDKKYSAFSAADATGKKVESFTGDKLADRAGFAPDEVLPF</sequence>
<protein>
    <submittedName>
        <fullName evidence="2">Dienelactone hydrolase</fullName>
    </submittedName>
</protein>
<organism evidence="2 3">
    <name type="scientific">Corynebacterium spheniscorum</name>
    <dbReference type="NCBI Taxonomy" id="185761"/>
    <lineage>
        <taxon>Bacteria</taxon>
        <taxon>Bacillati</taxon>
        <taxon>Actinomycetota</taxon>
        <taxon>Actinomycetes</taxon>
        <taxon>Mycobacteriales</taxon>
        <taxon>Corynebacteriaceae</taxon>
        <taxon>Corynebacterium</taxon>
    </lineage>
</organism>
<evidence type="ECO:0000313" key="2">
    <source>
        <dbReference type="EMBL" id="SFG17433.1"/>
    </source>
</evidence>
<dbReference type="EMBL" id="FOPJ01000001">
    <property type="protein sequence ID" value="SFG17433.1"/>
    <property type="molecule type" value="Genomic_DNA"/>
</dbReference>
<dbReference type="PANTHER" id="PTHR33428">
    <property type="entry name" value="CHLOROPHYLLASE-2, CHLOROPLASTIC"/>
    <property type="match status" value="1"/>
</dbReference>
<dbReference type="InterPro" id="IPR041127">
    <property type="entry name" value="PET_hydrolase/cutinase-like"/>
</dbReference>
<dbReference type="GO" id="GO:0016787">
    <property type="term" value="F:hydrolase activity"/>
    <property type="evidence" value="ECO:0007669"/>
    <property type="project" value="UniProtKB-KW"/>
</dbReference>
<reference evidence="2 3" key="1">
    <citation type="submission" date="2016-10" db="EMBL/GenBank/DDBJ databases">
        <authorList>
            <person name="de Groot N.N."/>
        </authorList>
    </citation>
    <scope>NUCLEOTIDE SEQUENCE [LARGE SCALE GENOMIC DNA]</scope>
    <source>
        <strain>J11</strain>
        <strain evidence="3">PG 39</strain>
    </source>
</reference>
<dbReference type="SUPFAM" id="SSF53474">
    <property type="entry name" value="alpha/beta-Hydrolases"/>
    <property type="match status" value="1"/>
</dbReference>
<dbReference type="Pfam" id="PF12740">
    <property type="entry name" value="PETase"/>
    <property type="match status" value="1"/>
</dbReference>
<evidence type="ECO:0000313" key="3">
    <source>
        <dbReference type="Proteomes" id="UP000199065"/>
    </source>
</evidence>
<dbReference type="AlphaFoldDB" id="A0A1I2PPV9"/>